<evidence type="ECO:0000256" key="3">
    <source>
        <dbReference type="ARBA" id="ARBA00023125"/>
    </source>
</evidence>
<comment type="similarity">
    <text evidence="1">Belongs to the LysR transcriptional regulatory family.</text>
</comment>
<accession>A0ABV0ESF8</accession>
<keyword evidence="2" id="KW-0805">Transcription regulation</keyword>
<evidence type="ECO:0000256" key="2">
    <source>
        <dbReference type="ARBA" id="ARBA00023015"/>
    </source>
</evidence>
<sequence>MELRVLRYFLMVAREENITRAAQALHVTQPTLSRQLVQLEEELGVKLFIRKSHRIELTEEGILLRRRAQEMMQLSEIIKDELSGNDEELTGKVAIGAGELKSMDQLADIIAEFHEEHPKVEFELYSGNVEGIKFQIDQGLLDLGLFIEPVEIEKYDFLRMSQVERWGGLVPEDHPLAKKTTLKASDLHQQALIISKSTPMRNELKSWFGEFGQELNIVNTYNLLYNSAMLMRKNMGLGLSLELHSHYDGLTFIPLELELNLTSVLAWKSNQVFSSTTTKFIEFAKKYLKSISS</sequence>
<dbReference type="InterPro" id="IPR036390">
    <property type="entry name" value="WH_DNA-bd_sf"/>
</dbReference>
<dbReference type="EMBL" id="JAFREL020000002">
    <property type="protein sequence ID" value="MEO1770523.1"/>
    <property type="molecule type" value="Genomic_DNA"/>
</dbReference>
<dbReference type="Pfam" id="PF00126">
    <property type="entry name" value="HTH_1"/>
    <property type="match status" value="1"/>
</dbReference>
<organism evidence="6 7">
    <name type="scientific">Candidatus Enterococcus ferrettii</name>
    <dbReference type="NCBI Taxonomy" id="2815324"/>
    <lineage>
        <taxon>Bacteria</taxon>
        <taxon>Bacillati</taxon>
        <taxon>Bacillota</taxon>
        <taxon>Bacilli</taxon>
        <taxon>Lactobacillales</taxon>
        <taxon>Enterococcaceae</taxon>
        <taxon>Enterococcus</taxon>
    </lineage>
</organism>
<comment type="caution">
    <text evidence="6">The sequence shown here is derived from an EMBL/GenBank/DDBJ whole genome shotgun (WGS) entry which is preliminary data.</text>
</comment>
<keyword evidence="4" id="KW-0804">Transcription</keyword>
<dbReference type="InterPro" id="IPR050950">
    <property type="entry name" value="HTH-type_LysR_regulators"/>
</dbReference>
<reference evidence="6 7" key="1">
    <citation type="submission" date="2021-03" db="EMBL/GenBank/DDBJ databases">
        <authorList>
            <person name="Gilmore M.S."/>
            <person name="Schwartzman J."/>
            <person name="Van Tyne D."/>
            <person name="Martin M."/>
            <person name="Earl A.M."/>
            <person name="Manson A.L."/>
            <person name="Straub T."/>
            <person name="Salamzade R."/>
            <person name="Saavedra J."/>
            <person name="Lebreton F."/>
            <person name="Prichula J."/>
            <person name="Schaufler K."/>
            <person name="Gaca A."/>
            <person name="Sgardioli B."/>
            <person name="Wagenaar J."/>
            <person name="Strong T."/>
        </authorList>
    </citation>
    <scope>NUCLEOTIDE SEQUENCE [LARGE SCALE GENOMIC DNA]</scope>
    <source>
        <strain evidence="6 7">665A</strain>
    </source>
</reference>
<dbReference type="InterPro" id="IPR000847">
    <property type="entry name" value="LysR_HTH_N"/>
</dbReference>
<protein>
    <recommendedName>
        <fullName evidence="5">HTH lysR-type domain-containing protein</fullName>
    </recommendedName>
</protein>
<dbReference type="PROSITE" id="PS50931">
    <property type="entry name" value="HTH_LYSR"/>
    <property type="match status" value="1"/>
</dbReference>
<reference evidence="6 7" key="2">
    <citation type="submission" date="2024-02" db="EMBL/GenBank/DDBJ databases">
        <title>The Genome Sequence of Enterococcus sp. DIV0159.</title>
        <authorList>
            <person name="Earl A."/>
            <person name="Manson A."/>
            <person name="Gilmore M."/>
            <person name="Sanders J."/>
            <person name="Shea T."/>
            <person name="Howe W."/>
            <person name="Livny J."/>
            <person name="Cuomo C."/>
            <person name="Neafsey D."/>
            <person name="Birren B."/>
        </authorList>
    </citation>
    <scope>NUCLEOTIDE SEQUENCE [LARGE SCALE GENOMIC DNA]</scope>
    <source>
        <strain evidence="6 7">665A</strain>
    </source>
</reference>
<dbReference type="PANTHER" id="PTHR30419:SF8">
    <property type="entry name" value="NITROGEN ASSIMILATION TRANSCRIPTIONAL ACTIVATOR-RELATED"/>
    <property type="match status" value="1"/>
</dbReference>
<evidence type="ECO:0000313" key="7">
    <source>
        <dbReference type="Proteomes" id="UP000664357"/>
    </source>
</evidence>
<dbReference type="Proteomes" id="UP000664357">
    <property type="component" value="Unassembled WGS sequence"/>
</dbReference>
<dbReference type="RefSeq" id="WP_207705425.1">
    <property type="nucleotide sequence ID" value="NZ_JAFREL020000002.1"/>
</dbReference>
<evidence type="ECO:0000259" key="5">
    <source>
        <dbReference type="PROSITE" id="PS50931"/>
    </source>
</evidence>
<dbReference type="PANTHER" id="PTHR30419">
    <property type="entry name" value="HTH-TYPE TRANSCRIPTIONAL REGULATOR YBHD"/>
    <property type="match status" value="1"/>
</dbReference>
<dbReference type="PRINTS" id="PR00039">
    <property type="entry name" value="HTHLYSR"/>
</dbReference>
<keyword evidence="7" id="KW-1185">Reference proteome</keyword>
<dbReference type="Pfam" id="PF03466">
    <property type="entry name" value="LysR_substrate"/>
    <property type="match status" value="1"/>
</dbReference>
<name>A0ABV0ESF8_9ENTE</name>
<gene>
    <name evidence="6" type="ORF">JZO67_002476</name>
</gene>
<dbReference type="SUPFAM" id="SSF53850">
    <property type="entry name" value="Periplasmic binding protein-like II"/>
    <property type="match status" value="1"/>
</dbReference>
<dbReference type="Gene3D" id="1.10.10.10">
    <property type="entry name" value="Winged helix-like DNA-binding domain superfamily/Winged helix DNA-binding domain"/>
    <property type="match status" value="1"/>
</dbReference>
<proteinExistence type="inferred from homology"/>
<dbReference type="Gene3D" id="3.40.190.290">
    <property type="match status" value="1"/>
</dbReference>
<keyword evidence="3" id="KW-0238">DNA-binding</keyword>
<dbReference type="CDD" id="cd05466">
    <property type="entry name" value="PBP2_LTTR_substrate"/>
    <property type="match status" value="1"/>
</dbReference>
<evidence type="ECO:0000256" key="1">
    <source>
        <dbReference type="ARBA" id="ARBA00009437"/>
    </source>
</evidence>
<evidence type="ECO:0000256" key="4">
    <source>
        <dbReference type="ARBA" id="ARBA00023163"/>
    </source>
</evidence>
<dbReference type="SUPFAM" id="SSF46785">
    <property type="entry name" value="Winged helix' DNA-binding domain"/>
    <property type="match status" value="1"/>
</dbReference>
<dbReference type="InterPro" id="IPR036388">
    <property type="entry name" value="WH-like_DNA-bd_sf"/>
</dbReference>
<feature type="domain" description="HTH lysR-type" evidence="5">
    <location>
        <begin position="1"/>
        <end position="58"/>
    </location>
</feature>
<dbReference type="InterPro" id="IPR005119">
    <property type="entry name" value="LysR_subst-bd"/>
</dbReference>
<evidence type="ECO:0000313" key="6">
    <source>
        <dbReference type="EMBL" id="MEO1770523.1"/>
    </source>
</evidence>